<name>A0AAE0XB52_9PEZI</name>
<evidence type="ECO:0000313" key="1">
    <source>
        <dbReference type="EMBL" id="KAK3689465.1"/>
    </source>
</evidence>
<reference evidence="1" key="1">
    <citation type="journal article" date="2023" name="Mol. Phylogenet. Evol.">
        <title>Genome-scale phylogeny and comparative genomics of the fungal order Sordariales.</title>
        <authorList>
            <person name="Hensen N."/>
            <person name="Bonometti L."/>
            <person name="Westerberg I."/>
            <person name="Brannstrom I.O."/>
            <person name="Guillou S."/>
            <person name="Cros-Aarteil S."/>
            <person name="Calhoun S."/>
            <person name="Haridas S."/>
            <person name="Kuo A."/>
            <person name="Mondo S."/>
            <person name="Pangilinan J."/>
            <person name="Riley R."/>
            <person name="LaButti K."/>
            <person name="Andreopoulos B."/>
            <person name="Lipzen A."/>
            <person name="Chen C."/>
            <person name="Yan M."/>
            <person name="Daum C."/>
            <person name="Ng V."/>
            <person name="Clum A."/>
            <person name="Steindorff A."/>
            <person name="Ohm R.A."/>
            <person name="Martin F."/>
            <person name="Silar P."/>
            <person name="Natvig D.O."/>
            <person name="Lalanne C."/>
            <person name="Gautier V."/>
            <person name="Ament-Velasquez S.L."/>
            <person name="Kruys A."/>
            <person name="Hutchinson M.I."/>
            <person name="Powell A.J."/>
            <person name="Barry K."/>
            <person name="Miller A.N."/>
            <person name="Grigoriev I.V."/>
            <person name="Debuchy R."/>
            <person name="Gladieux P."/>
            <person name="Hiltunen Thoren M."/>
            <person name="Johannesson H."/>
        </authorList>
    </citation>
    <scope>NUCLEOTIDE SEQUENCE</scope>
    <source>
        <strain evidence="1">CBS 314.62</strain>
    </source>
</reference>
<organism evidence="1 2">
    <name type="scientific">Podospora appendiculata</name>
    <dbReference type="NCBI Taxonomy" id="314037"/>
    <lineage>
        <taxon>Eukaryota</taxon>
        <taxon>Fungi</taxon>
        <taxon>Dikarya</taxon>
        <taxon>Ascomycota</taxon>
        <taxon>Pezizomycotina</taxon>
        <taxon>Sordariomycetes</taxon>
        <taxon>Sordariomycetidae</taxon>
        <taxon>Sordariales</taxon>
        <taxon>Podosporaceae</taxon>
        <taxon>Podospora</taxon>
    </lineage>
</organism>
<dbReference type="EMBL" id="JAULSO010000002">
    <property type="protein sequence ID" value="KAK3689465.1"/>
    <property type="molecule type" value="Genomic_DNA"/>
</dbReference>
<comment type="caution">
    <text evidence="1">The sequence shown here is derived from an EMBL/GenBank/DDBJ whole genome shotgun (WGS) entry which is preliminary data.</text>
</comment>
<accession>A0AAE0XB52</accession>
<sequence>MPVLGAPHPFRLHEDLARIFGVVTSAVHLNIFSGEGDNMRIWVGHRGRYTSTYPGMLSQCVVGPSELSEQGRLAAMKELAARKAGLPEAVTEKITAAGKVSFFAVRKGVRGSVAQKWPEPGVRYVFDLELPEGFLDAKQKHKVRDSRIDGYSAEHTDDVKRLLLMKLFKPDCGLVMLDFLNRKKVIPVDHPEYAAVVKGLRRELAFPHQVSR</sequence>
<evidence type="ECO:0000313" key="2">
    <source>
        <dbReference type="Proteomes" id="UP001270362"/>
    </source>
</evidence>
<reference evidence="1" key="2">
    <citation type="submission" date="2023-06" db="EMBL/GenBank/DDBJ databases">
        <authorList>
            <consortium name="Lawrence Berkeley National Laboratory"/>
            <person name="Haridas S."/>
            <person name="Hensen N."/>
            <person name="Bonometti L."/>
            <person name="Westerberg I."/>
            <person name="Brannstrom I.O."/>
            <person name="Guillou S."/>
            <person name="Cros-Aarteil S."/>
            <person name="Calhoun S."/>
            <person name="Kuo A."/>
            <person name="Mondo S."/>
            <person name="Pangilinan J."/>
            <person name="Riley R."/>
            <person name="Labutti K."/>
            <person name="Andreopoulos B."/>
            <person name="Lipzen A."/>
            <person name="Chen C."/>
            <person name="Yanf M."/>
            <person name="Daum C."/>
            <person name="Ng V."/>
            <person name="Clum A."/>
            <person name="Steindorff A."/>
            <person name="Ohm R."/>
            <person name="Martin F."/>
            <person name="Silar P."/>
            <person name="Natvig D."/>
            <person name="Lalanne C."/>
            <person name="Gautier V."/>
            <person name="Ament-Velasquez S.L."/>
            <person name="Kruys A."/>
            <person name="Hutchinson M.I."/>
            <person name="Powell A.J."/>
            <person name="Barry K."/>
            <person name="Miller A.N."/>
            <person name="Grigoriev I.V."/>
            <person name="Debuchy R."/>
            <person name="Gladieux P."/>
            <person name="Thoren M.H."/>
            <person name="Johannesson H."/>
        </authorList>
    </citation>
    <scope>NUCLEOTIDE SEQUENCE</scope>
    <source>
        <strain evidence="1">CBS 314.62</strain>
    </source>
</reference>
<evidence type="ECO:0008006" key="3">
    <source>
        <dbReference type="Google" id="ProtNLM"/>
    </source>
</evidence>
<gene>
    <name evidence="1" type="ORF">B0T22DRAFT_376229</name>
</gene>
<protein>
    <recommendedName>
        <fullName evidence="3">Nudix hydrolase domain-containing protein</fullName>
    </recommendedName>
</protein>
<proteinExistence type="predicted"/>
<dbReference type="Proteomes" id="UP001270362">
    <property type="component" value="Unassembled WGS sequence"/>
</dbReference>
<dbReference type="AlphaFoldDB" id="A0AAE0XB52"/>
<dbReference type="Gene3D" id="3.90.79.10">
    <property type="entry name" value="Nucleoside Triphosphate Pyrophosphohydrolase"/>
    <property type="match status" value="1"/>
</dbReference>
<keyword evidence="2" id="KW-1185">Reference proteome</keyword>